<dbReference type="Gene3D" id="3.40.50.300">
    <property type="entry name" value="P-loop containing nucleotide triphosphate hydrolases"/>
    <property type="match status" value="2"/>
</dbReference>
<dbReference type="InterPro" id="IPR003593">
    <property type="entry name" value="AAA+_ATPase"/>
</dbReference>
<dbReference type="GO" id="GO:0003724">
    <property type="term" value="F:RNA helicase activity"/>
    <property type="evidence" value="ECO:0007669"/>
    <property type="project" value="UniProtKB-EC"/>
</dbReference>
<evidence type="ECO:0000256" key="3">
    <source>
        <dbReference type="ARBA" id="ARBA00022801"/>
    </source>
</evidence>
<dbReference type="Pfam" id="PF00271">
    <property type="entry name" value="Helicase_C"/>
    <property type="match status" value="1"/>
</dbReference>
<accession>A0A6L2Q7U7</accession>
<protein>
    <recommendedName>
        <fullName evidence="1">RNA helicase</fullName>
        <ecNumber evidence="1">3.6.4.13</ecNumber>
    </recommendedName>
</protein>
<reference evidence="10" key="1">
    <citation type="submission" date="2020-01" db="EMBL/GenBank/DDBJ databases">
        <title>Draft genome sequence of the Termite Coptotermes fromosanus.</title>
        <authorList>
            <person name="Itakura S."/>
            <person name="Yosikawa Y."/>
            <person name="Umezawa K."/>
        </authorList>
    </citation>
    <scope>NUCLEOTIDE SEQUENCE [LARGE SCALE GENOMIC DNA]</scope>
</reference>
<dbReference type="PANTHER" id="PTHR18934:SF118">
    <property type="entry name" value="ATP-DEPENDENT RNA HELICASE DHX33"/>
    <property type="match status" value="1"/>
</dbReference>
<evidence type="ECO:0000256" key="2">
    <source>
        <dbReference type="ARBA" id="ARBA00022741"/>
    </source>
</evidence>
<dbReference type="FunCoup" id="A0A6L2Q7U7">
    <property type="interactions" value="408"/>
</dbReference>
<keyword evidence="3" id="KW-0378">Hydrolase</keyword>
<dbReference type="InterPro" id="IPR048333">
    <property type="entry name" value="HA2_WH"/>
</dbReference>
<evidence type="ECO:0000313" key="9">
    <source>
        <dbReference type="EMBL" id="GFG41013.1"/>
    </source>
</evidence>
<proteinExistence type="predicted"/>
<dbReference type="GO" id="GO:0005524">
    <property type="term" value="F:ATP binding"/>
    <property type="evidence" value="ECO:0007669"/>
    <property type="project" value="UniProtKB-KW"/>
</dbReference>
<dbReference type="Pfam" id="PF00270">
    <property type="entry name" value="DEAD"/>
    <property type="match status" value="1"/>
</dbReference>
<dbReference type="SMART" id="SM00490">
    <property type="entry name" value="HELICc"/>
    <property type="match status" value="1"/>
</dbReference>
<dbReference type="Pfam" id="PF07717">
    <property type="entry name" value="OB_NTP_bind"/>
    <property type="match status" value="1"/>
</dbReference>
<feature type="non-terminal residue" evidence="9">
    <location>
        <position position="712"/>
    </location>
</feature>
<dbReference type="InParanoid" id="A0A6L2Q7U7"/>
<dbReference type="SMART" id="SM00382">
    <property type="entry name" value="AAA"/>
    <property type="match status" value="1"/>
</dbReference>
<evidence type="ECO:0000256" key="4">
    <source>
        <dbReference type="ARBA" id="ARBA00022806"/>
    </source>
</evidence>
<dbReference type="Pfam" id="PF21010">
    <property type="entry name" value="HA2_C"/>
    <property type="match status" value="1"/>
</dbReference>
<dbReference type="PANTHER" id="PTHR18934">
    <property type="entry name" value="ATP-DEPENDENT RNA HELICASE"/>
    <property type="match status" value="1"/>
</dbReference>
<dbReference type="FunFam" id="3.40.50.300:FF:003497">
    <property type="entry name" value="Pre-mRNA-splicing factor ATP-dependent RNA helicase PRP16"/>
    <property type="match status" value="1"/>
</dbReference>
<dbReference type="PROSITE" id="PS00690">
    <property type="entry name" value="DEAH_ATP_HELICASE"/>
    <property type="match status" value="1"/>
</dbReference>
<dbReference type="InterPro" id="IPR001650">
    <property type="entry name" value="Helicase_C-like"/>
</dbReference>
<dbReference type="Pfam" id="PF04408">
    <property type="entry name" value="WHD_HA2"/>
    <property type="match status" value="1"/>
</dbReference>
<dbReference type="GO" id="GO:0005730">
    <property type="term" value="C:nucleolus"/>
    <property type="evidence" value="ECO:0007669"/>
    <property type="project" value="UniProtKB-ARBA"/>
</dbReference>
<keyword evidence="4" id="KW-0347">Helicase</keyword>
<dbReference type="Gene3D" id="1.20.120.1080">
    <property type="match status" value="1"/>
</dbReference>
<comment type="catalytic activity">
    <reaction evidence="6">
        <text>ATP + H2O = ADP + phosphate + H(+)</text>
        <dbReference type="Rhea" id="RHEA:13065"/>
        <dbReference type="ChEBI" id="CHEBI:15377"/>
        <dbReference type="ChEBI" id="CHEBI:15378"/>
        <dbReference type="ChEBI" id="CHEBI:30616"/>
        <dbReference type="ChEBI" id="CHEBI:43474"/>
        <dbReference type="ChEBI" id="CHEBI:456216"/>
        <dbReference type="EC" id="3.6.4.13"/>
    </reaction>
</comment>
<dbReference type="SMART" id="SM00487">
    <property type="entry name" value="DEXDc"/>
    <property type="match status" value="1"/>
</dbReference>
<dbReference type="CDD" id="cd17978">
    <property type="entry name" value="DEXHc_DHX33"/>
    <property type="match status" value="1"/>
</dbReference>
<dbReference type="InterPro" id="IPR027417">
    <property type="entry name" value="P-loop_NTPase"/>
</dbReference>
<dbReference type="PROSITE" id="PS51192">
    <property type="entry name" value="HELICASE_ATP_BIND_1"/>
    <property type="match status" value="1"/>
</dbReference>
<feature type="domain" description="Helicase C-terminal" evidence="8">
    <location>
        <begin position="279"/>
        <end position="452"/>
    </location>
</feature>
<dbReference type="PROSITE" id="PS51194">
    <property type="entry name" value="HELICASE_CTER"/>
    <property type="match status" value="1"/>
</dbReference>
<gene>
    <name evidence="9" type="ORF">Cfor_06783</name>
</gene>
<organism evidence="9 10">
    <name type="scientific">Coptotermes formosanus</name>
    <name type="common">Formosan subterranean termite</name>
    <dbReference type="NCBI Taxonomy" id="36987"/>
    <lineage>
        <taxon>Eukaryota</taxon>
        <taxon>Metazoa</taxon>
        <taxon>Ecdysozoa</taxon>
        <taxon>Arthropoda</taxon>
        <taxon>Hexapoda</taxon>
        <taxon>Insecta</taxon>
        <taxon>Pterygota</taxon>
        <taxon>Neoptera</taxon>
        <taxon>Polyneoptera</taxon>
        <taxon>Dictyoptera</taxon>
        <taxon>Blattodea</taxon>
        <taxon>Blattoidea</taxon>
        <taxon>Termitoidae</taxon>
        <taxon>Rhinotermitidae</taxon>
        <taxon>Coptotermes</taxon>
    </lineage>
</organism>
<dbReference type="InterPro" id="IPR002464">
    <property type="entry name" value="DNA/RNA_helicase_DEAH_CS"/>
</dbReference>
<dbReference type="InterPro" id="IPR011545">
    <property type="entry name" value="DEAD/DEAH_box_helicase_dom"/>
</dbReference>
<dbReference type="FunFam" id="3.40.50.300:FF:000750">
    <property type="entry name" value="Putative ATP-dependent RNA helicase DHX33"/>
    <property type="match status" value="1"/>
</dbReference>
<dbReference type="EC" id="3.6.4.13" evidence="1"/>
<dbReference type="InterPro" id="IPR014001">
    <property type="entry name" value="Helicase_ATP-bd"/>
</dbReference>
<dbReference type="GO" id="GO:0045943">
    <property type="term" value="P:positive regulation of transcription by RNA polymerase I"/>
    <property type="evidence" value="ECO:0007669"/>
    <property type="project" value="TreeGrafter"/>
</dbReference>
<dbReference type="SUPFAM" id="SSF52540">
    <property type="entry name" value="P-loop containing nucleoside triphosphate hydrolases"/>
    <property type="match status" value="1"/>
</dbReference>
<evidence type="ECO:0000256" key="1">
    <source>
        <dbReference type="ARBA" id="ARBA00012552"/>
    </source>
</evidence>
<dbReference type="Proteomes" id="UP000502823">
    <property type="component" value="Unassembled WGS sequence"/>
</dbReference>
<evidence type="ECO:0000313" key="10">
    <source>
        <dbReference type="Proteomes" id="UP000502823"/>
    </source>
</evidence>
<keyword evidence="5" id="KW-0067">ATP-binding</keyword>
<dbReference type="OrthoDB" id="10253254at2759"/>
<evidence type="ECO:0000256" key="6">
    <source>
        <dbReference type="ARBA" id="ARBA00047984"/>
    </source>
</evidence>
<keyword evidence="2" id="KW-0547">Nucleotide-binding</keyword>
<evidence type="ECO:0000259" key="8">
    <source>
        <dbReference type="PROSITE" id="PS51194"/>
    </source>
</evidence>
<dbReference type="GO" id="GO:0016787">
    <property type="term" value="F:hydrolase activity"/>
    <property type="evidence" value="ECO:0007669"/>
    <property type="project" value="UniProtKB-KW"/>
</dbReference>
<evidence type="ECO:0000259" key="7">
    <source>
        <dbReference type="PROSITE" id="PS51192"/>
    </source>
</evidence>
<name>A0A6L2Q7U7_COPFO</name>
<dbReference type="AlphaFoldDB" id="A0A6L2Q7U7"/>
<dbReference type="CDD" id="cd18791">
    <property type="entry name" value="SF2_C_RHA"/>
    <property type="match status" value="1"/>
</dbReference>
<keyword evidence="10" id="KW-1185">Reference proteome</keyword>
<dbReference type="InterPro" id="IPR011709">
    <property type="entry name" value="DEAD-box_helicase_OB_fold"/>
</dbReference>
<dbReference type="SMART" id="SM00847">
    <property type="entry name" value="HA2"/>
    <property type="match status" value="1"/>
</dbReference>
<sequence length="712" mass="80555">MDSKYNVMGGKMFPKFSVNKSTTVVNFNNSPKKPRLDQGPTKVTQLGPGTLLQQRKALPVYGVRNRHVKELERMWKKQLCDDNLLIPEIQKHPTVIIIGETGSGKTTQIPQFMYEVRLNRDGVIGVTQPRRVAAITLSQRVSQEMNTDVGVVVGYTVRFEDVTSERTKLKYLTDGMLLREAMLDTLLMSYSIIVLDEAHERTVHTDVLFGIVKQAQALRNEKQLKPLKIVVMSATMDVDHFSDYFGSVPILYLEGRQHPVQVFHALHTQDDYLFSCLVTIFQIHQDAPANQDILVFLTGQEEIEAMAHSIRLIVKDLEGKCPCLKVYPLYSSLPTHQQLDVFRPTPRGMRKVILSTNIAETSVTISGIKYVIDSGMVKVRTHHPGTGLDVLKVQRISQAQAWQRTGRAGRESSGFCYRVYTWQEFDAMLKNSIPEIQRCNLTSVVLQLLAVDIDTLTFNFMDMPPKELVNGALRQLKQLGAIDAVESTKLTNLGNQMALFPLDPRFSKILLSAKDYGCLEEILSIVALMSSESVFVTPPSKREQAIAAHEKFVSTSGDHITLLNIYRMFSTVTQKKQWCHENFLNVRNLQYASAVRSQLADLCQRCKIPSSSCGQNVDQVRRCLVTGLFMNIAELQRERQYLTVESRQIVAIHPSSVLYGLQPHFVLFTEVVQTGSCYLRQVSEVAPEWLHDIVPEYVRQHRLSTSVAVLKQ</sequence>
<dbReference type="EMBL" id="BLKM01003049">
    <property type="protein sequence ID" value="GFG41013.1"/>
    <property type="molecule type" value="Genomic_DNA"/>
</dbReference>
<comment type="caution">
    <text evidence="9">The sequence shown here is derived from an EMBL/GenBank/DDBJ whole genome shotgun (WGS) entry which is preliminary data.</text>
</comment>
<evidence type="ECO:0000256" key="5">
    <source>
        <dbReference type="ARBA" id="ARBA00022840"/>
    </source>
</evidence>
<dbReference type="GO" id="GO:0003725">
    <property type="term" value="F:double-stranded RNA binding"/>
    <property type="evidence" value="ECO:0007669"/>
    <property type="project" value="TreeGrafter"/>
</dbReference>
<dbReference type="InterPro" id="IPR007502">
    <property type="entry name" value="Helicase-assoc_dom"/>
</dbReference>
<feature type="domain" description="Helicase ATP-binding" evidence="7">
    <location>
        <begin position="86"/>
        <end position="254"/>
    </location>
</feature>